<gene>
    <name evidence="1" type="ORF">SAMN00017405_0887</name>
</gene>
<accession>A0A1W1UHI7</accession>
<dbReference type="STRING" id="656914.SAMN00017405_0887"/>
<dbReference type="Pfam" id="PF13151">
    <property type="entry name" value="DUF3990"/>
    <property type="match status" value="1"/>
</dbReference>
<evidence type="ECO:0000313" key="2">
    <source>
        <dbReference type="Proteomes" id="UP000192731"/>
    </source>
</evidence>
<dbReference type="Proteomes" id="UP000192731">
    <property type="component" value="Unassembled WGS sequence"/>
</dbReference>
<evidence type="ECO:0008006" key="3">
    <source>
        <dbReference type="Google" id="ProtNLM"/>
    </source>
</evidence>
<dbReference type="EMBL" id="FWWT01000005">
    <property type="protein sequence ID" value="SMB80492.1"/>
    <property type="molecule type" value="Genomic_DNA"/>
</dbReference>
<dbReference type="InterPro" id="IPR025051">
    <property type="entry name" value="DUF3990"/>
</dbReference>
<name>A0A1W1UHI7_DESTI</name>
<organism evidence="1 2">
    <name type="scientific">Desulfonispora thiosulfatigenes DSM 11270</name>
    <dbReference type="NCBI Taxonomy" id="656914"/>
    <lineage>
        <taxon>Bacteria</taxon>
        <taxon>Bacillati</taxon>
        <taxon>Bacillota</taxon>
        <taxon>Clostridia</taxon>
        <taxon>Eubacteriales</taxon>
        <taxon>Peptococcaceae</taxon>
        <taxon>Desulfonispora</taxon>
    </lineage>
</organism>
<proteinExistence type="predicted"/>
<keyword evidence="2" id="KW-1185">Reference proteome</keyword>
<reference evidence="1 2" key="1">
    <citation type="submission" date="2017-04" db="EMBL/GenBank/DDBJ databases">
        <authorList>
            <person name="Afonso C.L."/>
            <person name="Miller P.J."/>
            <person name="Scott M.A."/>
            <person name="Spackman E."/>
            <person name="Goraichik I."/>
            <person name="Dimitrov K.M."/>
            <person name="Suarez D.L."/>
            <person name="Swayne D.E."/>
        </authorList>
    </citation>
    <scope>NUCLEOTIDE SEQUENCE [LARGE SCALE GENOMIC DNA]</scope>
    <source>
        <strain evidence="1 2">DSM 11270</strain>
    </source>
</reference>
<protein>
    <recommendedName>
        <fullName evidence="3">DUF3990 domain-containing protein</fullName>
    </recommendedName>
</protein>
<dbReference type="AlphaFoldDB" id="A0A1W1UHI7"/>
<evidence type="ECO:0000313" key="1">
    <source>
        <dbReference type="EMBL" id="SMB80492.1"/>
    </source>
</evidence>
<sequence length="43" mass="4890">MNIYHGSYVIVEKPEILAINRLLDFGTGFYTTSSRNQAVRWAG</sequence>